<organism evidence="1 2">
    <name type="scientific">Shewanella canadensis</name>
    <dbReference type="NCBI Taxonomy" id="271096"/>
    <lineage>
        <taxon>Bacteria</taxon>
        <taxon>Pseudomonadati</taxon>
        <taxon>Pseudomonadota</taxon>
        <taxon>Gammaproteobacteria</taxon>
        <taxon>Alteromonadales</taxon>
        <taxon>Shewanellaceae</taxon>
        <taxon>Shewanella</taxon>
    </lineage>
</organism>
<name>A0A3S0S0T1_9GAMM</name>
<comment type="caution">
    <text evidence="1">The sequence shown here is derived from an EMBL/GenBank/DDBJ whole genome shotgun (WGS) entry which is preliminary data.</text>
</comment>
<protein>
    <submittedName>
        <fullName evidence="1">Uncharacterized protein</fullName>
    </submittedName>
</protein>
<sequence>MDETYQIWACCQSSNRASAGCSLLGKT</sequence>
<proteinExistence type="predicted"/>
<reference evidence="1 2" key="1">
    <citation type="submission" date="2018-12" db="EMBL/GenBank/DDBJ databases">
        <authorList>
            <person name="Yu L."/>
        </authorList>
    </citation>
    <scope>NUCLEOTIDE SEQUENCE [LARGE SCALE GENOMIC DNA]</scope>
    <source>
        <strain evidence="1 2">HAW-EB2</strain>
    </source>
</reference>
<dbReference type="EMBL" id="RXNU01000001">
    <property type="protein sequence ID" value="RTR41031.1"/>
    <property type="molecule type" value="Genomic_DNA"/>
</dbReference>
<dbReference type="AlphaFoldDB" id="A0A3S0S0T1"/>
<evidence type="ECO:0000313" key="2">
    <source>
        <dbReference type="Proteomes" id="UP000267448"/>
    </source>
</evidence>
<dbReference type="Proteomes" id="UP000267448">
    <property type="component" value="Unassembled WGS sequence"/>
</dbReference>
<evidence type="ECO:0000313" key="1">
    <source>
        <dbReference type="EMBL" id="RTR41031.1"/>
    </source>
</evidence>
<gene>
    <name evidence="1" type="ORF">EKG38_03130</name>
</gene>
<accession>A0A3S0S0T1</accession>
<keyword evidence="2" id="KW-1185">Reference proteome</keyword>